<dbReference type="VEuPathDB" id="FungiDB:ATCC64974_50380"/>
<evidence type="ECO:0000259" key="9">
    <source>
        <dbReference type="PROSITE" id="PS50850"/>
    </source>
</evidence>
<comment type="subcellular location">
    <subcellularLocation>
        <location evidence="1">Membrane</location>
        <topology evidence="1">Multi-pass membrane protein</topology>
    </subcellularLocation>
</comment>
<gene>
    <name evidence="10" type="ORF">CAN33_0018460</name>
</gene>
<reference evidence="11" key="1">
    <citation type="submission" date="2018-10" db="EMBL/GenBank/DDBJ databases">
        <title>FDA dAtabase for Regulatory Grade micrObial Sequences (FDA-ARGOS): Supporting development and validation of Infectious Disease Dx tests.</title>
        <authorList>
            <person name="Kerrigan L."/>
            <person name="Tallon L."/>
            <person name="Sadzewicz L."/>
            <person name="Sengamalay N."/>
            <person name="Ott S."/>
            <person name="Godinez A."/>
            <person name="Nagaraj S."/>
            <person name="Vavikolanu K."/>
            <person name="Nadendla S."/>
            <person name="George J."/>
            <person name="Sichtig H."/>
        </authorList>
    </citation>
    <scope>NUCLEOTIDE SEQUENCE [LARGE SCALE GENOMIC DNA]</scope>
    <source>
        <strain evidence="11">FDAARGOS_311</strain>
    </source>
</reference>
<dbReference type="VEuPathDB" id="FungiDB:ASPNIDRAFT2_209272"/>
<evidence type="ECO:0000256" key="8">
    <source>
        <dbReference type="SAM" id="Phobius"/>
    </source>
</evidence>
<dbReference type="GO" id="GO:0016020">
    <property type="term" value="C:membrane"/>
    <property type="evidence" value="ECO:0007669"/>
    <property type="project" value="UniProtKB-SubCell"/>
</dbReference>
<dbReference type="VEuPathDB" id="FungiDB:An07g09830"/>
<feature type="transmembrane region" description="Helical" evidence="8">
    <location>
        <begin position="468"/>
        <end position="490"/>
    </location>
</feature>
<feature type="domain" description="Major facilitator superfamily (MFS) profile" evidence="9">
    <location>
        <begin position="404"/>
        <end position="795"/>
    </location>
</feature>
<dbReference type="Proteomes" id="UP000197666">
    <property type="component" value="Unassembled WGS sequence"/>
</dbReference>
<feature type="transmembrane region" description="Helical" evidence="8">
    <location>
        <begin position="653"/>
        <end position="670"/>
    </location>
</feature>
<name>A0A505IH07_ASPNG</name>
<dbReference type="VEuPathDB" id="FungiDB:ATCC64974_50370"/>
<feature type="transmembrane region" description="Helical" evidence="8">
    <location>
        <begin position="745"/>
        <end position="762"/>
    </location>
</feature>
<dbReference type="EMBL" id="NKJJ02000007">
    <property type="protein sequence ID" value="TPR08362.1"/>
    <property type="molecule type" value="Genomic_DNA"/>
</dbReference>
<evidence type="ECO:0000313" key="10">
    <source>
        <dbReference type="EMBL" id="TPR08362.1"/>
    </source>
</evidence>
<feature type="transmembrane region" description="Helical" evidence="8">
    <location>
        <begin position="616"/>
        <end position="641"/>
    </location>
</feature>
<feature type="transmembrane region" description="Helical" evidence="8">
    <location>
        <begin position="702"/>
        <end position="724"/>
    </location>
</feature>
<dbReference type="Gene3D" id="1.20.1250.20">
    <property type="entry name" value="MFS general substrate transporter like domains"/>
    <property type="match status" value="1"/>
</dbReference>
<evidence type="ECO:0000256" key="6">
    <source>
        <dbReference type="SAM" id="Coils"/>
    </source>
</evidence>
<feature type="compositionally biased region" description="Polar residues" evidence="7">
    <location>
        <begin position="1"/>
        <end position="15"/>
    </location>
</feature>
<feature type="region of interest" description="Disordered" evidence="7">
    <location>
        <begin position="241"/>
        <end position="264"/>
    </location>
</feature>
<evidence type="ECO:0000256" key="1">
    <source>
        <dbReference type="ARBA" id="ARBA00004141"/>
    </source>
</evidence>
<evidence type="ECO:0000256" key="4">
    <source>
        <dbReference type="ARBA" id="ARBA00022989"/>
    </source>
</evidence>
<keyword evidence="2" id="KW-0813">Transport</keyword>
<feature type="region of interest" description="Disordered" evidence="7">
    <location>
        <begin position="1"/>
        <end position="47"/>
    </location>
</feature>
<dbReference type="PANTHER" id="PTHR23504">
    <property type="entry name" value="MAJOR FACILITATOR SUPERFAMILY DOMAIN-CONTAINING PROTEIN 10"/>
    <property type="match status" value="1"/>
</dbReference>
<keyword evidence="6" id="KW-0175">Coiled coil</keyword>
<keyword evidence="4 8" id="KW-1133">Transmembrane helix</keyword>
<dbReference type="VEuPathDB" id="FungiDB:An07g09840"/>
<feature type="transmembrane region" description="Helical" evidence="8">
    <location>
        <begin position="677"/>
        <end position="696"/>
    </location>
</feature>
<feature type="coiled-coil region" evidence="6">
    <location>
        <begin position="120"/>
        <end position="151"/>
    </location>
</feature>
<protein>
    <submittedName>
        <fullName evidence="10">Apc15p family protein</fullName>
    </submittedName>
</protein>
<organism evidence="10 11">
    <name type="scientific">Aspergillus niger</name>
    <dbReference type="NCBI Taxonomy" id="5061"/>
    <lineage>
        <taxon>Eukaryota</taxon>
        <taxon>Fungi</taxon>
        <taxon>Dikarya</taxon>
        <taxon>Ascomycota</taxon>
        <taxon>Pezizomycotina</taxon>
        <taxon>Eurotiomycetes</taxon>
        <taxon>Eurotiomycetidae</taxon>
        <taxon>Eurotiales</taxon>
        <taxon>Aspergillaceae</taxon>
        <taxon>Aspergillus</taxon>
        <taxon>Aspergillus subgen. Circumdati</taxon>
    </lineage>
</organism>
<comment type="caution">
    <text evidence="10">The sequence shown here is derived from an EMBL/GenBank/DDBJ whole genome shotgun (WGS) entry which is preliminary data.</text>
</comment>
<dbReference type="InterPro" id="IPR011701">
    <property type="entry name" value="MFS"/>
</dbReference>
<sequence>MAAAAVNTNPPQSETSSEKHKPNHASSPSIASKAEVNGSDSQEHQHFKELQKSLRNAMKKLNATAKVDAIIAENPGKSLDELVAEKKINVDQKAQALKKPSLQAAVAQIEEQIAQFKSFAAYYEERLVSQKAELEKAHKEQLEAVQKQATEAASGVRETELRQKLLNLSKFLCAAARVRNSGDETSNESRAFEGVLYQIYGGTQDAVSSMLKIIDGVDEKVVGVDSTLLDVTYGRVKQAAAELAGPTDETTTATTEAAPQSDPTIANAGYTELQDSSYNTDATATVTTESATAAEPEAEQVQPPAQTLVGEGANAVAEANWDANASGVSSANTEGWVEVPRDPAETDTGLEATPAAAQAEVKGSATAEHGSENVTVPKDGFEQCPPVPRHLTTMAVAADQRKKILKVLMTSLLLDLISFTFILPLFPSLLTFYRNQDPSPNSLLNRVFHYLNAYKNSFAKPIDSRYDIVLLGGALGSLFSLLQALAAPFIGRLSDQRGRKTALLYSMVGNTLSVALWVAATDFRTFLASRIVGGLSEGNVQLANAIATDISDPSQRGSTMALVGACFSIAFTCGPALGAFLSNITTVAANPFATAAGVSLLLIHKQHTNNPAILNAIHFLFLLPFSGLEFSLPFLTATFYAGSQASPSALNGRLLSMMGLIASLLQGTVVRRLPPLVTVRAGVLACTVSFFMLARVSSLSGLYAAGSLLAITSATVVTGLNSLGSFEAQESDRGAVLGRLRSWGQVGRAAGPLLFCSLFWWVGREIAYTTGGIAMVTVCVAVFTCLKSPNIPAKA</sequence>
<dbReference type="AlphaFoldDB" id="A0A505IH07"/>
<keyword evidence="5 8" id="KW-0472">Membrane</keyword>
<dbReference type="PRINTS" id="PR01035">
    <property type="entry name" value="TCRTETA"/>
</dbReference>
<dbReference type="PANTHER" id="PTHR23504:SF31">
    <property type="entry name" value="MAJOR FACILITATOR SUPERFAMILY DOMAIN-CONTAINING PROTEIN 10"/>
    <property type="match status" value="1"/>
</dbReference>
<dbReference type="VEuPathDB" id="FungiDB:M747DRAFT_326223"/>
<feature type="transmembrane region" description="Helical" evidence="8">
    <location>
        <begin position="768"/>
        <end position="786"/>
    </location>
</feature>
<dbReference type="PROSITE" id="PS50850">
    <property type="entry name" value="MFS"/>
    <property type="match status" value="1"/>
</dbReference>
<evidence type="ECO:0000256" key="5">
    <source>
        <dbReference type="ARBA" id="ARBA00023136"/>
    </source>
</evidence>
<dbReference type="GO" id="GO:0022857">
    <property type="term" value="F:transmembrane transporter activity"/>
    <property type="evidence" value="ECO:0007669"/>
    <property type="project" value="InterPro"/>
</dbReference>
<proteinExistence type="predicted"/>
<feature type="region of interest" description="Disordered" evidence="7">
    <location>
        <begin position="363"/>
        <end position="382"/>
    </location>
</feature>
<evidence type="ECO:0000256" key="7">
    <source>
        <dbReference type="SAM" id="MobiDB-lite"/>
    </source>
</evidence>
<dbReference type="InterPro" id="IPR058602">
    <property type="entry name" value="YAG7_dimerisation_dom"/>
</dbReference>
<dbReference type="Pfam" id="PF07690">
    <property type="entry name" value="MFS_1"/>
    <property type="match status" value="1"/>
</dbReference>
<evidence type="ECO:0000313" key="11">
    <source>
        <dbReference type="Proteomes" id="UP000197666"/>
    </source>
</evidence>
<evidence type="ECO:0000256" key="2">
    <source>
        <dbReference type="ARBA" id="ARBA00022448"/>
    </source>
</evidence>
<dbReference type="InterPro" id="IPR036259">
    <property type="entry name" value="MFS_trans_sf"/>
</dbReference>
<dbReference type="InterPro" id="IPR020846">
    <property type="entry name" value="MFS_dom"/>
</dbReference>
<dbReference type="SUPFAM" id="SSF103473">
    <property type="entry name" value="MFS general substrate transporter"/>
    <property type="match status" value="1"/>
</dbReference>
<evidence type="ECO:0000256" key="3">
    <source>
        <dbReference type="ARBA" id="ARBA00022692"/>
    </source>
</evidence>
<feature type="transmembrane region" description="Helical" evidence="8">
    <location>
        <begin position="412"/>
        <end position="433"/>
    </location>
</feature>
<accession>A0A505IH07</accession>
<dbReference type="VEuPathDB" id="FungiDB:M747DRAFT_326222"/>
<dbReference type="VEuPathDB" id="FungiDB:ASPNIDRAFT2_1174369"/>
<dbReference type="Pfam" id="PF26434">
    <property type="entry name" value="YAG7_C"/>
    <property type="match status" value="1"/>
</dbReference>
<keyword evidence="3 8" id="KW-0812">Transmembrane</keyword>
<feature type="transmembrane region" description="Helical" evidence="8">
    <location>
        <begin position="502"/>
        <end position="520"/>
    </location>
</feature>
<feature type="compositionally biased region" description="Low complexity" evidence="7">
    <location>
        <begin position="247"/>
        <end position="258"/>
    </location>
</feature>
<dbReference type="InterPro" id="IPR001958">
    <property type="entry name" value="Tet-R_TetA/multi-R_MdtG-like"/>
</dbReference>
<feature type="transmembrane region" description="Helical" evidence="8">
    <location>
        <begin position="559"/>
        <end position="581"/>
    </location>
</feature>